<evidence type="ECO:0000313" key="9">
    <source>
        <dbReference type="RefSeq" id="XP_015173568.1"/>
    </source>
</evidence>
<comment type="similarity">
    <text evidence="1">Belongs to the multicopper oxidase family.</text>
</comment>
<dbReference type="InterPro" id="IPR001117">
    <property type="entry name" value="Cu-oxidase_2nd"/>
</dbReference>
<dbReference type="PROSITE" id="PS00080">
    <property type="entry name" value="MULTICOPPER_OXIDASE2"/>
    <property type="match status" value="1"/>
</dbReference>
<feature type="domain" description="Plastocyanin-like" evidence="5">
    <location>
        <begin position="226"/>
        <end position="377"/>
    </location>
</feature>
<dbReference type="GeneID" id="107064897"/>
<feature type="domain" description="Plastocyanin-like" evidence="7">
    <location>
        <begin position="104"/>
        <end position="211"/>
    </location>
</feature>
<evidence type="ECO:0000256" key="4">
    <source>
        <dbReference type="SAM" id="SignalP"/>
    </source>
</evidence>
<dbReference type="InterPro" id="IPR011707">
    <property type="entry name" value="Cu-oxidase-like_N"/>
</dbReference>
<dbReference type="Pfam" id="PF00394">
    <property type="entry name" value="Cu-oxidase"/>
    <property type="match status" value="1"/>
</dbReference>
<dbReference type="CDD" id="cd13884">
    <property type="entry name" value="CuRO_2_tcLCC_insect_like"/>
    <property type="match status" value="1"/>
</dbReference>
<evidence type="ECO:0000256" key="2">
    <source>
        <dbReference type="ARBA" id="ARBA00022723"/>
    </source>
</evidence>
<keyword evidence="4" id="KW-0732">Signal</keyword>
<evidence type="ECO:0000256" key="3">
    <source>
        <dbReference type="ARBA" id="ARBA00023002"/>
    </source>
</evidence>
<reference evidence="9" key="1">
    <citation type="submission" date="2025-08" db="UniProtKB">
        <authorList>
            <consortium name="RefSeq"/>
        </authorList>
    </citation>
    <scope>IDENTIFICATION</scope>
    <source>
        <tissue evidence="9">Whole body</tissue>
    </source>
</reference>
<accession>A0ABM1I031</accession>
<dbReference type="Gene3D" id="2.60.40.420">
    <property type="entry name" value="Cupredoxins - blue copper proteins"/>
    <property type="match status" value="3"/>
</dbReference>
<dbReference type="InterPro" id="IPR008972">
    <property type="entry name" value="Cupredoxin"/>
</dbReference>
<organism evidence="8 9">
    <name type="scientific">Polistes dominula</name>
    <name type="common">European paper wasp</name>
    <name type="synonym">Vespa dominula</name>
    <dbReference type="NCBI Taxonomy" id="743375"/>
    <lineage>
        <taxon>Eukaryota</taxon>
        <taxon>Metazoa</taxon>
        <taxon>Ecdysozoa</taxon>
        <taxon>Arthropoda</taxon>
        <taxon>Hexapoda</taxon>
        <taxon>Insecta</taxon>
        <taxon>Pterygota</taxon>
        <taxon>Neoptera</taxon>
        <taxon>Endopterygota</taxon>
        <taxon>Hymenoptera</taxon>
        <taxon>Apocrita</taxon>
        <taxon>Aculeata</taxon>
        <taxon>Vespoidea</taxon>
        <taxon>Vespidae</taxon>
        <taxon>Polistinae</taxon>
        <taxon>Polistini</taxon>
        <taxon>Polistes</taxon>
    </lineage>
</organism>
<dbReference type="CDD" id="cd13905">
    <property type="entry name" value="CuRO_3_tcLLC2_insect_like"/>
    <property type="match status" value="1"/>
</dbReference>
<dbReference type="Pfam" id="PF07731">
    <property type="entry name" value="Cu-oxidase_2"/>
    <property type="match status" value="1"/>
</dbReference>
<evidence type="ECO:0000259" key="5">
    <source>
        <dbReference type="Pfam" id="PF00394"/>
    </source>
</evidence>
<dbReference type="InterPro" id="IPR045087">
    <property type="entry name" value="Cu-oxidase_fam"/>
</dbReference>
<evidence type="ECO:0000256" key="1">
    <source>
        <dbReference type="ARBA" id="ARBA00010609"/>
    </source>
</evidence>
<dbReference type="PANTHER" id="PTHR11709:SF232">
    <property type="entry name" value="STRAW, ISOFORM G"/>
    <property type="match status" value="1"/>
</dbReference>
<keyword evidence="2" id="KW-0479">Metal-binding</keyword>
<dbReference type="PANTHER" id="PTHR11709">
    <property type="entry name" value="MULTI-COPPER OXIDASE"/>
    <property type="match status" value="1"/>
</dbReference>
<dbReference type="RefSeq" id="XP_015173568.1">
    <property type="nucleotide sequence ID" value="XM_015318082.1"/>
</dbReference>
<keyword evidence="8" id="KW-1185">Reference proteome</keyword>
<keyword evidence="3" id="KW-0560">Oxidoreductase</keyword>
<name>A0ABM1I031_POLDO</name>
<evidence type="ECO:0000313" key="8">
    <source>
        <dbReference type="Proteomes" id="UP000694924"/>
    </source>
</evidence>
<protein>
    <submittedName>
        <fullName evidence="9">Laccase-5</fullName>
    </submittedName>
</protein>
<sequence length="658" mass="74545">MSNLLNTCLILPFIVLLISTEIQCNQRNQTTVQPIRTARATNQPVVLSTPKECFRDCDGAQPLYCYYHFKLEYFTTMATPCNICRTNSFERSKNQSACECITGDGYEKTIFSINRQFPGPSIQVCQHDKIIVDVENAAEGTDTTIHWHGVFQKNYQYYDGVPHITQCPISAPNTFRYQFGVENAGTHFYHSHSALYMMDGQQGPLIVRSPKSQDPNRNLYDEDTFDHVIFLSDWMHSLAIEHLPGTFAVKPGQTPDNFLINGLGQYTDPNTGTTSNTQLAYFSVASGKRYRFRMINSFGTVCASEFSIQNHKLTVIATDGEDIQPVVVDKIISLTGERYDFVLNANQPSSSYWIQLRGLDECAALKISQLAVLVYDNKVVLPQAARPTYDNPISTNTDIELNSLTGRDCGSQTLTNRICINQLKYAKNTPQTERKTFPDVRFYLPFNFFQYKKSMFAQNSEDRFFIANDRTVITSLVSNISYSEPDSPPISQYNGYEQLCGPEKVSTCTTPCFCTHVLNIPYNSLAEILLCDVDASQGLHHPFHLHGYSFQVMAIREFNGSKPNLTQRSEFLRDYDAGLRSGRYNQQARKDTIKIPVGGCAIIRFYTDNPGWWLFHCHFLWHTVSGMDVVVHVGDESNMPPVPQTFPVCGSYKPEVYI</sequence>
<dbReference type="InterPro" id="IPR002355">
    <property type="entry name" value="Cu_oxidase_Cu_BS"/>
</dbReference>
<evidence type="ECO:0000259" key="6">
    <source>
        <dbReference type="Pfam" id="PF07731"/>
    </source>
</evidence>
<dbReference type="Proteomes" id="UP000694924">
    <property type="component" value="Unplaced"/>
</dbReference>
<dbReference type="Pfam" id="PF07732">
    <property type="entry name" value="Cu-oxidase_3"/>
    <property type="match status" value="1"/>
</dbReference>
<dbReference type="CDD" id="cd13858">
    <property type="entry name" value="CuRO_1_tcLCC2_insect_like"/>
    <property type="match status" value="1"/>
</dbReference>
<gene>
    <name evidence="9" type="primary">LOC107064897</name>
</gene>
<feature type="domain" description="Plastocyanin-like" evidence="6">
    <location>
        <begin position="507"/>
        <end position="635"/>
    </location>
</feature>
<dbReference type="InterPro" id="IPR033138">
    <property type="entry name" value="Cu_oxidase_CS"/>
</dbReference>
<dbReference type="SUPFAM" id="SSF49503">
    <property type="entry name" value="Cupredoxins"/>
    <property type="match status" value="3"/>
</dbReference>
<dbReference type="PROSITE" id="PS00079">
    <property type="entry name" value="MULTICOPPER_OXIDASE1"/>
    <property type="match status" value="1"/>
</dbReference>
<feature type="chain" id="PRO_5045075893" evidence="4">
    <location>
        <begin position="25"/>
        <end position="658"/>
    </location>
</feature>
<evidence type="ECO:0000259" key="7">
    <source>
        <dbReference type="Pfam" id="PF07732"/>
    </source>
</evidence>
<feature type="signal peptide" evidence="4">
    <location>
        <begin position="1"/>
        <end position="24"/>
    </location>
</feature>
<dbReference type="InterPro" id="IPR011706">
    <property type="entry name" value="Cu-oxidase_C"/>
</dbReference>
<proteinExistence type="inferred from homology"/>